<evidence type="ECO:0000313" key="4">
    <source>
        <dbReference type="Proteomes" id="UP001295684"/>
    </source>
</evidence>
<organism evidence="3 4">
    <name type="scientific">Euplotes crassus</name>
    <dbReference type="NCBI Taxonomy" id="5936"/>
    <lineage>
        <taxon>Eukaryota</taxon>
        <taxon>Sar</taxon>
        <taxon>Alveolata</taxon>
        <taxon>Ciliophora</taxon>
        <taxon>Intramacronucleata</taxon>
        <taxon>Spirotrichea</taxon>
        <taxon>Hypotrichia</taxon>
        <taxon>Euplotida</taxon>
        <taxon>Euplotidae</taxon>
        <taxon>Moneuplotes</taxon>
    </lineage>
</organism>
<sequence length="463" mass="54984">MEEKTSCKESATENWNLDDPKIIINNTQEDIPIKSMMKNKVSKTESKKKYRKTMKFKNKGIKGAIKLLPSKIHPYKSIRSIYDQENVRHRKKRKNRSKLSRNKFTSLLHKSFDNTMNQSEHEKTNLEILSESKTTKVTKLPQIHQNHTKDEIKLEDYHDYPLDSIEKAKKLKDSDRSASQIESIHIKISQTRMHRSVEPERKNMAKSTDISANSDIQPIMKRIHRPKGPTQGVDMFKALIEKKTSTFQLQILRNRILRLQMEERRAQNQIETAKKRCERLEKLQEYKLEKQRLKDESLLKSRQKLEYQKKINMEQRERARKEIQLKRQSRMENNRSLKKLVDTNTKAGLAESKKIIQTEQSNRYTINKNRLNHQKKIRDLRINMKTWNSEQTKFSYLKKLRSIQKTSSQNYSNMQLCEKKEKEMIEKLQNTINEVTKIQNKVKKFEVGKLLAKGIQEENSSEC</sequence>
<keyword evidence="4" id="KW-1185">Reference proteome</keyword>
<comment type="caution">
    <text evidence="3">The sequence shown here is derived from an EMBL/GenBank/DDBJ whole genome shotgun (WGS) entry which is preliminary data.</text>
</comment>
<gene>
    <name evidence="3" type="ORF">ECRASSUSDP1_LOCUS5691</name>
</gene>
<evidence type="ECO:0000256" key="1">
    <source>
        <dbReference type="SAM" id="Coils"/>
    </source>
</evidence>
<name>A0AAD1X5Z5_EUPCR</name>
<dbReference type="Proteomes" id="UP001295684">
    <property type="component" value="Unassembled WGS sequence"/>
</dbReference>
<protein>
    <submittedName>
        <fullName evidence="3">Uncharacterized protein</fullName>
    </submittedName>
</protein>
<dbReference type="EMBL" id="CAMPGE010005497">
    <property type="protein sequence ID" value="CAI2364348.1"/>
    <property type="molecule type" value="Genomic_DNA"/>
</dbReference>
<feature type="coiled-coil region" evidence="1">
    <location>
        <begin position="414"/>
        <end position="441"/>
    </location>
</feature>
<dbReference type="AlphaFoldDB" id="A0AAD1X5Z5"/>
<proteinExistence type="predicted"/>
<keyword evidence="1" id="KW-0175">Coiled coil</keyword>
<feature type="coiled-coil region" evidence="1">
    <location>
        <begin position="249"/>
        <end position="324"/>
    </location>
</feature>
<feature type="region of interest" description="Disordered" evidence="2">
    <location>
        <begin position="189"/>
        <end position="209"/>
    </location>
</feature>
<reference evidence="3" key="1">
    <citation type="submission" date="2023-07" db="EMBL/GenBank/DDBJ databases">
        <authorList>
            <consortium name="AG Swart"/>
            <person name="Singh M."/>
            <person name="Singh A."/>
            <person name="Seah K."/>
            <person name="Emmerich C."/>
        </authorList>
    </citation>
    <scope>NUCLEOTIDE SEQUENCE</scope>
    <source>
        <strain evidence="3">DP1</strain>
    </source>
</reference>
<evidence type="ECO:0000256" key="2">
    <source>
        <dbReference type="SAM" id="MobiDB-lite"/>
    </source>
</evidence>
<accession>A0AAD1X5Z5</accession>
<evidence type="ECO:0000313" key="3">
    <source>
        <dbReference type="EMBL" id="CAI2364348.1"/>
    </source>
</evidence>